<sequence>MLRISSLCFSLNLSHPCFWFLEIKLVVKKGDLEDLVLTRLMNFPSSSRSASRLEGLVEKLQDLKLDHKERYRTRVRVQLALDPEIRGFLMPQLNFRTHGPWGPYSASLGETTTGTCWDFAFYRSEAGHYRVPVLHAASTEATIRLIKVLLVWMKIQVPDFTTLHVWSSSRVIPVLADFWRARYALGFTGVLGSINSILREHWYTCNSTVKYMEQKCKSPGAPHNLCLSKRGKQQSLDLGSLHPYQHVSDFLQK</sequence>
<name>A0ABQ7CUD7_BRACR</name>
<organism evidence="1 2">
    <name type="scientific">Brassica cretica</name>
    <name type="common">Mustard</name>
    <dbReference type="NCBI Taxonomy" id="69181"/>
    <lineage>
        <taxon>Eukaryota</taxon>
        <taxon>Viridiplantae</taxon>
        <taxon>Streptophyta</taxon>
        <taxon>Embryophyta</taxon>
        <taxon>Tracheophyta</taxon>
        <taxon>Spermatophyta</taxon>
        <taxon>Magnoliopsida</taxon>
        <taxon>eudicotyledons</taxon>
        <taxon>Gunneridae</taxon>
        <taxon>Pentapetalae</taxon>
        <taxon>rosids</taxon>
        <taxon>malvids</taxon>
        <taxon>Brassicales</taxon>
        <taxon>Brassicaceae</taxon>
        <taxon>Brassiceae</taxon>
        <taxon>Brassica</taxon>
    </lineage>
</organism>
<dbReference type="Proteomes" id="UP000266723">
    <property type="component" value="Unassembled WGS sequence"/>
</dbReference>
<keyword evidence="2" id="KW-1185">Reference proteome</keyword>
<dbReference type="EMBL" id="QGKV02000759">
    <property type="protein sequence ID" value="KAF3563526.1"/>
    <property type="molecule type" value="Genomic_DNA"/>
</dbReference>
<proteinExistence type="predicted"/>
<evidence type="ECO:0000313" key="1">
    <source>
        <dbReference type="EMBL" id="KAF3563526.1"/>
    </source>
</evidence>
<reference evidence="1 2" key="1">
    <citation type="journal article" date="2020" name="BMC Genomics">
        <title>Intraspecific diversification of the crop wild relative Brassica cretica Lam. using demographic model selection.</title>
        <authorList>
            <person name="Kioukis A."/>
            <person name="Michalopoulou V.A."/>
            <person name="Briers L."/>
            <person name="Pirintsos S."/>
            <person name="Studholme D.J."/>
            <person name="Pavlidis P."/>
            <person name="Sarris P.F."/>
        </authorList>
    </citation>
    <scope>NUCLEOTIDE SEQUENCE [LARGE SCALE GENOMIC DNA]</scope>
    <source>
        <strain evidence="2">cv. PFS-1207/04</strain>
    </source>
</reference>
<accession>A0ABQ7CUD7</accession>
<gene>
    <name evidence="1" type="ORF">DY000_02014518</name>
</gene>
<comment type="caution">
    <text evidence="1">The sequence shown here is derived from an EMBL/GenBank/DDBJ whole genome shotgun (WGS) entry which is preliminary data.</text>
</comment>
<evidence type="ECO:0000313" key="2">
    <source>
        <dbReference type="Proteomes" id="UP000266723"/>
    </source>
</evidence>
<protein>
    <submittedName>
        <fullName evidence="1">Uncharacterized protein</fullName>
    </submittedName>
</protein>